<proteinExistence type="predicted"/>
<keyword evidence="4" id="KW-1185">Reference proteome</keyword>
<protein>
    <submittedName>
        <fullName evidence="3">Uncharacterized protein</fullName>
    </submittedName>
</protein>
<feature type="region of interest" description="Disordered" evidence="1">
    <location>
        <begin position="36"/>
        <end position="55"/>
    </location>
</feature>
<feature type="signal peptide" evidence="2">
    <location>
        <begin position="1"/>
        <end position="38"/>
    </location>
</feature>
<feature type="compositionally biased region" description="Basic and acidic residues" evidence="1">
    <location>
        <begin position="130"/>
        <end position="140"/>
    </location>
</feature>
<comment type="caution">
    <text evidence="3">The sequence shown here is derived from an EMBL/GenBank/DDBJ whole genome shotgun (WGS) entry which is preliminary data.</text>
</comment>
<feature type="chain" id="PRO_5020327389" evidence="2">
    <location>
        <begin position="39"/>
        <end position="392"/>
    </location>
</feature>
<keyword evidence="2" id="KW-0732">Signal</keyword>
<sequence length="392" mass="42736">MNVPKTTDHRRARGRWMRSSALLTGAILVVTSGGLAQADPTGSTPSGCRKPTGTGADAQVLPLHTEAEAKKCLEDSGFVLNDRESVWGYPMGQWSDENGKLKEITAQRVNEKFKPSEVIEEILKVQEKVADGASQDERKNAKPFFQDPTRNPDTGANQGEVVFDQQGSEKAKALGFDPGVAGYLDVRDKNTQDKEPWFDGMNAKQVCEMPTHPTETPRKFPGLRCGFVGKLDEAYPSLVQLPAGVGYKSSKVKYEAKVGREEAKKTEWNVGGKITATLTPPGETGGFGPGVEGNFQYSEATTTTKKWERTVSDEETVNIPGDDKAGWIEARANGAWYIGYIVYQIYDATPGKGLKTVLIPARVLIQGHGKDEDKPEATGQTIPSTTWLGRKN</sequence>
<dbReference type="EMBL" id="SDIF01000032">
    <property type="protein sequence ID" value="RXS66814.1"/>
    <property type="molecule type" value="Genomic_DNA"/>
</dbReference>
<feature type="region of interest" description="Disordered" evidence="1">
    <location>
        <begin position="368"/>
        <end position="392"/>
    </location>
</feature>
<feature type="region of interest" description="Disordered" evidence="1">
    <location>
        <begin position="130"/>
        <end position="153"/>
    </location>
</feature>
<name>A0A4Q1R1Y6_9ACTN</name>
<evidence type="ECO:0000313" key="3">
    <source>
        <dbReference type="EMBL" id="RXS66814.1"/>
    </source>
</evidence>
<dbReference type="GeneID" id="95779102"/>
<evidence type="ECO:0000256" key="2">
    <source>
        <dbReference type="SAM" id="SignalP"/>
    </source>
</evidence>
<accession>A0A4Q1R1Y6</accession>
<feature type="compositionally biased region" description="Polar residues" evidence="1">
    <location>
        <begin position="378"/>
        <end position="392"/>
    </location>
</feature>
<dbReference type="RefSeq" id="WP_129247952.1">
    <property type="nucleotide sequence ID" value="NZ_SDIF01000032.1"/>
</dbReference>
<gene>
    <name evidence="3" type="ORF">EST54_14105</name>
</gene>
<dbReference type="AlphaFoldDB" id="A0A4Q1R1Y6"/>
<evidence type="ECO:0000313" key="4">
    <source>
        <dbReference type="Proteomes" id="UP000289482"/>
    </source>
</evidence>
<organism evidence="3 4">
    <name type="scientific">Streptomyces sioyaensis</name>
    <dbReference type="NCBI Taxonomy" id="67364"/>
    <lineage>
        <taxon>Bacteria</taxon>
        <taxon>Bacillati</taxon>
        <taxon>Actinomycetota</taxon>
        <taxon>Actinomycetes</taxon>
        <taxon>Kitasatosporales</taxon>
        <taxon>Streptomycetaceae</taxon>
        <taxon>Streptomyces</taxon>
    </lineage>
</organism>
<reference evidence="3 4" key="1">
    <citation type="submission" date="2019-01" db="EMBL/GenBank/DDBJ databases">
        <title>Draft genome sequences of the type strain Streptomyces sioyaensis DSM 40032 and its novel strain, TM32, a thermotolerant antibiotics-producing actinobacterium.</title>
        <authorList>
            <person name="Nakaew N."/>
            <person name="Lumyong S."/>
            <person name="Sloan W.T."/>
            <person name="Sungthong R."/>
        </authorList>
    </citation>
    <scope>NUCLEOTIDE SEQUENCE [LARGE SCALE GENOMIC DNA]</scope>
    <source>
        <strain evidence="3 4">DSM 40032</strain>
    </source>
</reference>
<dbReference type="Proteomes" id="UP000289482">
    <property type="component" value="Unassembled WGS sequence"/>
</dbReference>
<evidence type="ECO:0000256" key="1">
    <source>
        <dbReference type="SAM" id="MobiDB-lite"/>
    </source>
</evidence>